<dbReference type="Proteomes" id="UP001207337">
    <property type="component" value="Unassembled WGS sequence"/>
</dbReference>
<evidence type="ECO:0000313" key="1">
    <source>
        <dbReference type="EMBL" id="MCW9712325.1"/>
    </source>
</evidence>
<reference evidence="1 2" key="1">
    <citation type="submission" date="2021-11" db="EMBL/GenBank/DDBJ databases">
        <title>Aliifidinibius sp. nov., a new bacterium isolated from saline soil.</title>
        <authorList>
            <person name="Galisteo C."/>
            <person name="De La Haba R."/>
            <person name="Sanchez-Porro C."/>
            <person name="Ventosa A."/>
        </authorList>
    </citation>
    <scope>NUCLEOTIDE SEQUENCE [LARGE SCALE GENOMIC DNA]</scope>
    <source>
        <strain evidence="1 2">KACC 190600</strain>
    </source>
</reference>
<comment type="caution">
    <text evidence="1">The sequence shown here is derived from an EMBL/GenBank/DDBJ whole genome shotgun (WGS) entry which is preliminary data.</text>
</comment>
<name>A0ABT3PWU7_9BACT</name>
<evidence type="ECO:0000313" key="2">
    <source>
        <dbReference type="Proteomes" id="UP001207337"/>
    </source>
</evidence>
<dbReference type="EMBL" id="JAJNDC010000001">
    <property type="protein sequence ID" value="MCW9712325.1"/>
    <property type="molecule type" value="Genomic_DNA"/>
</dbReference>
<dbReference type="RefSeq" id="WP_265788198.1">
    <property type="nucleotide sequence ID" value="NZ_BAABRS010000001.1"/>
</dbReference>
<protein>
    <submittedName>
        <fullName evidence="1">Uncharacterized protein</fullName>
    </submittedName>
</protein>
<gene>
    <name evidence="1" type="ORF">LQ318_05335</name>
</gene>
<organism evidence="1 2">
    <name type="scientific">Fodinibius salicampi</name>
    <dbReference type="NCBI Taxonomy" id="1920655"/>
    <lineage>
        <taxon>Bacteria</taxon>
        <taxon>Pseudomonadati</taxon>
        <taxon>Balneolota</taxon>
        <taxon>Balneolia</taxon>
        <taxon>Balneolales</taxon>
        <taxon>Balneolaceae</taxon>
        <taxon>Fodinibius</taxon>
    </lineage>
</organism>
<proteinExistence type="predicted"/>
<accession>A0ABT3PWU7</accession>
<keyword evidence="2" id="KW-1185">Reference proteome</keyword>
<sequence length="102" mass="12280">MQTLIQEKINVNAIYRGFKDDDESMGRDWTHKRIEPLSFKRANKKIFEIAQIRKSYAARKGDTLHVHFVVRTTEDRFFEMVYDSGKITWILLYEFDDELLFN</sequence>